<dbReference type="AlphaFoldDB" id="A0A820BJ28"/>
<evidence type="ECO:0000313" key="9">
    <source>
        <dbReference type="Proteomes" id="UP000663881"/>
    </source>
</evidence>
<keyword evidence="5 6" id="KW-0472">Membrane</keyword>
<feature type="transmembrane region" description="Helical" evidence="6">
    <location>
        <begin position="86"/>
        <end position="104"/>
    </location>
</feature>
<dbReference type="PROSITE" id="PS50850">
    <property type="entry name" value="MFS"/>
    <property type="match status" value="1"/>
</dbReference>
<comment type="caution">
    <text evidence="8">The sequence shown here is derived from an EMBL/GenBank/DDBJ whole genome shotgun (WGS) entry which is preliminary data.</text>
</comment>
<evidence type="ECO:0000256" key="3">
    <source>
        <dbReference type="ARBA" id="ARBA00022692"/>
    </source>
</evidence>
<keyword evidence="4 6" id="KW-1133">Transmembrane helix</keyword>
<evidence type="ECO:0000256" key="2">
    <source>
        <dbReference type="ARBA" id="ARBA00022448"/>
    </source>
</evidence>
<dbReference type="GO" id="GO:0005886">
    <property type="term" value="C:plasma membrane"/>
    <property type="evidence" value="ECO:0007669"/>
    <property type="project" value="TreeGrafter"/>
</dbReference>
<evidence type="ECO:0000256" key="5">
    <source>
        <dbReference type="ARBA" id="ARBA00023136"/>
    </source>
</evidence>
<organism evidence="8 9">
    <name type="scientific">Adineta steineri</name>
    <dbReference type="NCBI Taxonomy" id="433720"/>
    <lineage>
        <taxon>Eukaryota</taxon>
        <taxon>Metazoa</taxon>
        <taxon>Spiralia</taxon>
        <taxon>Gnathifera</taxon>
        <taxon>Rotifera</taxon>
        <taxon>Eurotatoria</taxon>
        <taxon>Bdelloidea</taxon>
        <taxon>Adinetida</taxon>
        <taxon>Adinetidae</taxon>
        <taxon>Adineta</taxon>
    </lineage>
</organism>
<keyword evidence="3 6" id="KW-0812">Transmembrane</keyword>
<dbReference type="Gene3D" id="1.20.1250.20">
    <property type="entry name" value="MFS general substrate transporter like domains"/>
    <property type="match status" value="1"/>
</dbReference>
<gene>
    <name evidence="8" type="ORF">OKA104_LOCUS41064</name>
</gene>
<evidence type="ECO:0000259" key="7">
    <source>
        <dbReference type="PROSITE" id="PS50850"/>
    </source>
</evidence>
<dbReference type="InterPro" id="IPR020846">
    <property type="entry name" value="MFS_dom"/>
</dbReference>
<dbReference type="PANTHER" id="PTHR43791:SF100">
    <property type="entry name" value="SUGAR TRANSPORTER"/>
    <property type="match status" value="1"/>
</dbReference>
<dbReference type="EMBL" id="CAJOAY010009345">
    <property type="protein sequence ID" value="CAF4202428.1"/>
    <property type="molecule type" value="Genomic_DNA"/>
</dbReference>
<dbReference type="Pfam" id="PF07690">
    <property type="entry name" value="MFS_1"/>
    <property type="match status" value="1"/>
</dbReference>
<feature type="transmembrane region" description="Helical" evidence="6">
    <location>
        <begin position="55"/>
        <end position="74"/>
    </location>
</feature>
<feature type="transmembrane region" description="Helical" evidence="6">
    <location>
        <begin position="187"/>
        <end position="209"/>
    </location>
</feature>
<accession>A0A820BJ28</accession>
<keyword evidence="2" id="KW-0813">Transport</keyword>
<dbReference type="SUPFAM" id="SSF103473">
    <property type="entry name" value="MFS general substrate transporter"/>
    <property type="match status" value="1"/>
</dbReference>
<name>A0A820BJ28_9BILA</name>
<feature type="transmembrane region" description="Helical" evidence="6">
    <location>
        <begin position="144"/>
        <end position="167"/>
    </location>
</feature>
<comment type="subcellular location">
    <subcellularLocation>
        <location evidence="1">Membrane</location>
        <topology evidence="1">Multi-pass membrane protein</topology>
    </subcellularLocation>
</comment>
<dbReference type="InterPro" id="IPR036259">
    <property type="entry name" value="MFS_trans_sf"/>
</dbReference>
<evidence type="ECO:0000313" key="8">
    <source>
        <dbReference type="EMBL" id="CAF4202428.1"/>
    </source>
</evidence>
<sequence length="258" mass="29986">MVSLLDRVILKAYWRLLPIIFLSYIIAYVDRNNVSLAKLKMVDDLPSFRYRTESIFAYGQVAFFIGYLLLEIPGTLLVEKWSARKWICRIMITWGILASLTAIVKQPWHFYLLRFLLGLAEAGFFPGVIVYLTHWFPGKARARALSLFLIATPIAQFVSPKISYYILRMGTIENGIYYRTLFKLKGWQWMYIAWGVPSVILGIIVLFFLTDRPKDATWLSREEREVLETELSIELERQQSIGGHLTVLQALRQIKVLL</sequence>
<feature type="non-terminal residue" evidence="8">
    <location>
        <position position="258"/>
    </location>
</feature>
<dbReference type="Proteomes" id="UP000663881">
    <property type="component" value="Unassembled WGS sequence"/>
</dbReference>
<dbReference type="InterPro" id="IPR011701">
    <property type="entry name" value="MFS"/>
</dbReference>
<evidence type="ECO:0000256" key="1">
    <source>
        <dbReference type="ARBA" id="ARBA00004141"/>
    </source>
</evidence>
<protein>
    <recommendedName>
        <fullName evidence="7">Major facilitator superfamily (MFS) profile domain-containing protein</fullName>
    </recommendedName>
</protein>
<feature type="transmembrane region" description="Helical" evidence="6">
    <location>
        <begin position="110"/>
        <end position="132"/>
    </location>
</feature>
<proteinExistence type="predicted"/>
<feature type="domain" description="Major facilitator superfamily (MFS) profile" evidence="7">
    <location>
        <begin position="16"/>
        <end position="258"/>
    </location>
</feature>
<feature type="transmembrane region" description="Helical" evidence="6">
    <location>
        <begin position="12"/>
        <end position="29"/>
    </location>
</feature>
<evidence type="ECO:0000256" key="4">
    <source>
        <dbReference type="ARBA" id="ARBA00022989"/>
    </source>
</evidence>
<dbReference type="PANTHER" id="PTHR43791">
    <property type="entry name" value="PERMEASE-RELATED"/>
    <property type="match status" value="1"/>
</dbReference>
<dbReference type="FunFam" id="1.20.1250.20:FF:000018">
    <property type="entry name" value="MFS transporter permease"/>
    <property type="match status" value="1"/>
</dbReference>
<dbReference type="GO" id="GO:0022857">
    <property type="term" value="F:transmembrane transporter activity"/>
    <property type="evidence" value="ECO:0007669"/>
    <property type="project" value="InterPro"/>
</dbReference>
<evidence type="ECO:0000256" key="6">
    <source>
        <dbReference type="SAM" id="Phobius"/>
    </source>
</evidence>
<reference evidence="8" key="1">
    <citation type="submission" date="2021-02" db="EMBL/GenBank/DDBJ databases">
        <authorList>
            <person name="Nowell W R."/>
        </authorList>
    </citation>
    <scope>NUCLEOTIDE SEQUENCE</scope>
</reference>